<reference evidence="2 3" key="1">
    <citation type="submission" date="2019-04" db="EMBL/GenBank/DDBJ databases">
        <title>Comparative genomics and transcriptomics to analyze fruiting body development in filamentous ascomycetes.</title>
        <authorList>
            <consortium name="DOE Joint Genome Institute"/>
            <person name="Lutkenhaus R."/>
            <person name="Traeger S."/>
            <person name="Breuer J."/>
            <person name="Kuo A."/>
            <person name="Lipzen A."/>
            <person name="Pangilinan J."/>
            <person name="Dilworth D."/>
            <person name="Sandor L."/>
            <person name="Poggeler S."/>
            <person name="Barry K."/>
            <person name="Grigoriev I.V."/>
            <person name="Nowrousian M."/>
        </authorList>
    </citation>
    <scope>NUCLEOTIDE SEQUENCE [LARGE SCALE GENOMIC DNA]</scope>
    <source>
        <strain evidence="2 3">CBS 389.68</strain>
    </source>
</reference>
<name>A0A4S2MJB9_9PEZI</name>
<feature type="chain" id="PRO_5020988682" description="Lysine-specific metallo-endopeptidase domain-containing protein" evidence="1">
    <location>
        <begin position="26"/>
        <end position="346"/>
    </location>
</feature>
<dbReference type="Proteomes" id="UP000298138">
    <property type="component" value="Unassembled WGS sequence"/>
</dbReference>
<evidence type="ECO:0008006" key="4">
    <source>
        <dbReference type="Google" id="ProtNLM"/>
    </source>
</evidence>
<protein>
    <recommendedName>
        <fullName evidence="4">Lysine-specific metallo-endopeptidase domain-containing protein</fullName>
    </recommendedName>
</protein>
<dbReference type="AlphaFoldDB" id="A0A4S2MJB9"/>
<keyword evidence="3" id="KW-1185">Reference proteome</keyword>
<gene>
    <name evidence="2" type="ORF">EX30DRAFT_366959</name>
</gene>
<dbReference type="EMBL" id="ML220160">
    <property type="protein sequence ID" value="TGZ77050.1"/>
    <property type="molecule type" value="Genomic_DNA"/>
</dbReference>
<evidence type="ECO:0000313" key="2">
    <source>
        <dbReference type="EMBL" id="TGZ77050.1"/>
    </source>
</evidence>
<organism evidence="2 3">
    <name type="scientific">Ascodesmis nigricans</name>
    <dbReference type="NCBI Taxonomy" id="341454"/>
    <lineage>
        <taxon>Eukaryota</taxon>
        <taxon>Fungi</taxon>
        <taxon>Dikarya</taxon>
        <taxon>Ascomycota</taxon>
        <taxon>Pezizomycotina</taxon>
        <taxon>Pezizomycetes</taxon>
        <taxon>Pezizales</taxon>
        <taxon>Ascodesmidaceae</taxon>
        <taxon>Ascodesmis</taxon>
    </lineage>
</organism>
<evidence type="ECO:0000313" key="3">
    <source>
        <dbReference type="Proteomes" id="UP000298138"/>
    </source>
</evidence>
<dbReference type="OrthoDB" id="2142213at2759"/>
<sequence length="346" mass="38052">MRFELSTSSLSIALTALFLSTTATAQTNSRYPKGLYSEGLKVLDPPNLASSAVSATSLRAIPSEIPYSCYGTALSRENKELPAINCAISSLEVFEVTYPDCERSWKMCRCSDADLSREDMMELFGMLSPNLRAQVRNLMAFKTSKSAHAYTSNEDVVVFGDLRHWTVITHEAAHVLDSRKGGLSETAVYEDAIKKDTCTADYYAANAMTRGDVKEPWAQTFVVNTFRKLGGVLKADAGCMQNQLDVVADQTDDFVKKSRCDMSMATTEGPMFERSPSEVLDKSITIENFPASLTAVSPSKTAYPSSDIVIRMKESEDEKSAGTTALRTTGWGIATSILMLQLWYMN</sequence>
<feature type="signal peptide" evidence="1">
    <location>
        <begin position="1"/>
        <end position="25"/>
    </location>
</feature>
<evidence type="ECO:0000256" key="1">
    <source>
        <dbReference type="SAM" id="SignalP"/>
    </source>
</evidence>
<keyword evidence="1" id="KW-0732">Signal</keyword>
<proteinExistence type="predicted"/>
<accession>A0A4S2MJB9</accession>
<dbReference type="InParanoid" id="A0A4S2MJB9"/>